<sequence>MTAPYEKASGQYTDTFAFEALAVVGSATAFTAGTYDPVGVESNTPAISATVQCQVAQVRYRVDGTDPTASVGTLMDVGDEIVVWGSRDIKSFRAIRTGGVSATLATHYAR</sequence>
<evidence type="ECO:0000313" key="1">
    <source>
        <dbReference type="EMBL" id="KKN32292.1"/>
    </source>
</evidence>
<dbReference type="EMBL" id="LAZR01002262">
    <property type="protein sequence ID" value="KKN32292.1"/>
    <property type="molecule type" value="Genomic_DNA"/>
</dbReference>
<comment type="caution">
    <text evidence="1">The sequence shown here is derived from an EMBL/GenBank/DDBJ whole genome shotgun (WGS) entry which is preliminary data.</text>
</comment>
<gene>
    <name evidence="1" type="ORF">LCGC14_0815340</name>
</gene>
<proteinExistence type="predicted"/>
<name>A0A0F9Q5T8_9ZZZZ</name>
<dbReference type="AlphaFoldDB" id="A0A0F9Q5T8"/>
<reference evidence="1" key="1">
    <citation type="journal article" date="2015" name="Nature">
        <title>Complex archaea that bridge the gap between prokaryotes and eukaryotes.</title>
        <authorList>
            <person name="Spang A."/>
            <person name="Saw J.H."/>
            <person name="Jorgensen S.L."/>
            <person name="Zaremba-Niedzwiedzka K."/>
            <person name="Martijn J."/>
            <person name="Lind A.E."/>
            <person name="van Eijk R."/>
            <person name="Schleper C."/>
            <person name="Guy L."/>
            <person name="Ettema T.J."/>
        </authorList>
    </citation>
    <scope>NUCLEOTIDE SEQUENCE</scope>
</reference>
<protein>
    <submittedName>
        <fullName evidence="1">Uncharacterized protein</fullName>
    </submittedName>
</protein>
<accession>A0A0F9Q5T8</accession>
<organism evidence="1">
    <name type="scientific">marine sediment metagenome</name>
    <dbReference type="NCBI Taxonomy" id="412755"/>
    <lineage>
        <taxon>unclassified sequences</taxon>
        <taxon>metagenomes</taxon>
        <taxon>ecological metagenomes</taxon>
    </lineage>
</organism>